<protein>
    <submittedName>
        <fullName evidence="3">Uncharacterized protein</fullName>
    </submittedName>
</protein>
<reference evidence="3" key="1">
    <citation type="submission" date="2022-04" db="EMBL/GenBank/DDBJ databases">
        <title>Diverse halophilic archaea isolated from saline environments.</title>
        <authorList>
            <person name="Cui H.-L."/>
        </authorList>
    </citation>
    <scope>NUCLEOTIDE SEQUENCE</scope>
    <source>
        <strain evidence="3">XZYJT40</strain>
    </source>
</reference>
<name>A0A8U0IKI2_9EURY</name>
<feature type="compositionally biased region" description="Basic and acidic residues" evidence="1">
    <location>
        <begin position="255"/>
        <end position="275"/>
    </location>
</feature>
<dbReference type="KEGG" id="haxz:M0R88_05990"/>
<dbReference type="GeneID" id="72189387"/>
<evidence type="ECO:0000256" key="1">
    <source>
        <dbReference type="SAM" id="MobiDB-lite"/>
    </source>
</evidence>
<sequence>MSYVESIKELANWAKTGIVKAWRLLIYVVVVYSIAIGMFATVALGFLHLIGIETGVPPEIKPYTVQFGYLIMLLLVPAEYLRQWIGARRNELLNVLDPANGDTETQKLPPKAWEDLTVKAIVKDENGELQELDRDKDYLHRINIGTRRGTRTGWECEHYDADTNTAYCSYYGGVSGTEIRREMREGMEYLKHEASVEREWHERLRRNFSDIVEGAVGKRATYLIHVLEGERVPGETSLRDDVRAATGEAEIDDIVEGRRDHSEDIDHENPFDSERLSVTINQGGENE</sequence>
<keyword evidence="2" id="KW-0812">Transmembrane</keyword>
<feature type="transmembrane region" description="Helical" evidence="2">
    <location>
        <begin position="24"/>
        <end position="51"/>
    </location>
</feature>
<keyword evidence="2" id="KW-1133">Transmembrane helix</keyword>
<evidence type="ECO:0000313" key="3">
    <source>
        <dbReference type="EMBL" id="UPW01650.1"/>
    </source>
</evidence>
<evidence type="ECO:0000256" key="2">
    <source>
        <dbReference type="SAM" id="Phobius"/>
    </source>
</evidence>
<evidence type="ECO:0000313" key="4">
    <source>
        <dbReference type="Proteomes" id="UP000830434"/>
    </source>
</evidence>
<dbReference type="AlphaFoldDB" id="A0A8U0IKI2"/>
<dbReference type="Proteomes" id="UP000830434">
    <property type="component" value="Chromosome"/>
</dbReference>
<keyword evidence="2" id="KW-0472">Membrane</keyword>
<dbReference type="RefSeq" id="WP_248656048.1">
    <property type="nucleotide sequence ID" value="NZ_CP096658.1"/>
</dbReference>
<proteinExistence type="predicted"/>
<feature type="region of interest" description="Disordered" evidence="1">
    <location>
        <begin position="250"/>
        <end position="287"/>
    </location>
</feature>
<gene>
    <name evidence="3" type="ORF">M0R88_05990</name>
</gene>
<keyword evidence="4" id="KW-1185">Reference proteome</keyword>
<accession>A0A8U0IKI2</accession>
<feature type="transmembrane region" description="Helical" evidence="2">
    <location>
        <begin position="63"/>
        <end position="81"/>
    </location>
</feature>
<dbReference type="EMBL" id="CP096658">
    <property type="protein sequence ID" value="UPW01650.1"/>
    <property type="molecule type" value="Genomic_DNA"/>
</dbReference>
<feature type="compositionally biased region" description="Polar residues" evidence="1">
    <location>
        <begin position="276"/>
        <end position="287"/>
    </location>
</feature>
<organism evidence="3 4">
    <name type="scientific">Halorussus gelatinilyticus</name>
    <dbReference type="NCBI Taxonomy" id="2937524"/>
    <lineage>
        <taxon>Archaea</taxon>
        <taxon>Methanobacteriati</taxon>
        <taxon>Methanobacteriota</taxon>
        <taxon>Stenosarchaea group</taxon>
        <taxon>Halobacteria</taxon>
        <taxon>Halobacteriales</taxon>
        <taxon>Haladaptataceae</taxon>
        <taxon>Halorussus</taxon>
    </lineage>
</organism>